<dbReference type="AlphaFoldDB" id="A0A4Y9YUA0"/>
<dbReference type="PANTHER" id="PTHR33050:SF7">
    <property type="entry name" value="RIBONUCLEASE H"/>
    <property type="match status" value="1"/>
</dbReference>
<evidence type="ECO:0000313" key="2">
    <source>
        <dbReference type="Proteomes" id="UP000298390"/>
    </source>
</evidence>
<proteinExistence type="predicted"/>
<gene>
    <name evidence="1" type="ORF">EVJ58_g2059</name>
</gene>
<dbReference type="EMBL" id="SEKV01000072">
    <property type="protein sequence ID" value="TFY65320.1"/>
    <property type="molecule type" value="Genomic_DNA"/>
</dbReference>
<name>A0A4Y9YUA0_9APHY</name>
<dbReference type="STRING" id="34475.A0A4Y9YUA0"/>
<comment type="caution">
    <text evidence="1">The sequence shown here is derived from an EMBL/GenBank/DDBJ whole genome shotgun (WGS) entry which is preliminary data.</text>
</comment>
<evidence type="ECO:0000313" key="1">
    <source>
        <dbReference type="EMBL" id="TFY65320.1"/>
    </source>
</evidence>
<protein>
    <submittedName>
        <fullName evidence="1">Uncharacterized protein</fullName>
    </submittedName>
</protein>
<sequence length="361" mass="40492">MWDEDAYVDHCAAFGAASSNGVFGRPADAIVSIYRFRGVQDLIKWVDDYVFFRYPIQQNPDGSYVYSYDESLIFSVAERLGWPWSLPKHSPFADVFTYNGFQWCLSARTVEIAGKKKAKYLARLAPWVVGASVTKKEVEGAIGMLNHCCLAVPEGRSRLPSLYRMNAAFTISGNQFSRHKITNAALEDVAWWQGKLAEDFCGQTLFLPPLDESLDIFVDASTSWGIGLIVGGKWCAWKLAEGWKSDGQDIGWAEMVAVELAVRHLVAIGAMGVMHLIRSDNKGVIGALDAGRSHSIQQNRILREIVSIFNLHRIWAKTLYVNTKDNLADPPSRGIFPDMADRLEYTFRIPSHLEPFVQYVT</sequence>
<dbReference type="PANTHER" id="PTHR33050">
    <property type="entry name" value="REVERSE TRANSCRIPTASE DOMAIN-CONTAINING PROTEIN"/>
    <property type="match status" value="1"/>
</dbReference>
<organism evidence="1 2">
    <name type="scientific">Rhodofomes roseus</name>
    <dbReference type="NCBI Taxonomy" id="34475"/>
    <lineage>
        <taxon>Eukaryota</taxon>
        <taxon>Fungi</taxon>
        <taxon>Dikarya</taxon>
        <taxon>Basidiomycota</taxon>
        <taxon>Agaricomycotina</taxon>
        <taxon>Agaricomycetes</taxon>
        <taxon>Polyporales</taxon>
        <taxon>Rhodofomes</taxon>
    </lineage>
</organism>
<reference evidence="1 2" key="1">
    <citation type="submission" date="2019-01" db="EMBL/GenBank/DDBJ databases">
        <title>Genome sequencing of the rare red list fungi Fomitopsis rosea.</title>
        <authorList>
            <person name="Buettner E."/>
            <person name="Kellner H."/>
        </authorList>
    </citation>
    <scope>NUCLEOTIDE SEQUENCE [LARGE SCALE GENOMIC DNA]</scope>
    <source>
        <strain evidence="1 2">DSM 105464</strain>
    </source>
</reference>
<dbReference type="Proteomes" id="UP000298390">
    <property type="component" value="Unassembled WGS sequence"/>
</dbReference>
<dbReference type="InterPro" id="IPR052055">
    <property type="entry name" value="Hepadnavirus_pol/RT"/>
</dbReference>
<accession>A0A4Y9YUA0</accession>